<keyword evidence="3" id="KW-1185">Reference proteome</keyword>
<accession>A0A4P9VVC7</accession>
<feature type="region of interest" description="Disordered" evidence="1">
    <location>
        <begin position="239"/>
        <end position="274"/>
    </location>
</feature>
<feature type="region of interest" description="Disordered" evidence="1">
    <location>
        <begin position="1"/>
        <end position="84"/>
    </location>
</feature>
<organism evidence="2 3">
    <name type="scientific">Blyttiomyces helicus</name>
    <dbReference type="NCBI Taxonomy" id="388810"/>
    <lineage>
        <taxon>Eukaryota</taxon>
        <taxon>Fungi</taxon>
        <taxon>Fungi incertae sedis</taxon>
        <taxon>Chytridiomycota</taxon>
        <taxon>Chytridiomycota incertae sedis</taxon>
        <taxon>Chytridiomycetes</taxon>
        <taxon>Chytridiomycetes incertae sedis</taxon>
        <taxon>Blyttiomyces</taxon>
    </lineage>
</organism>
<feature type="compositionally biased region" description="Polar residues" evidence="1">
    <location>
        <begin position="1"/>
        <end position="12"/>
    </location>
</feature>
<feature type="compositionally biased region" description="Polar residues" evidence="1">
    <location>
        <begin position="239"/>
        <end position="249"/>
    </location>
</feature>
<evidence type="ECO:0000313" key="3">
    <source>
        <dbReference type="Proteomes" id="UP000269721"/>
    </source>
</evidence>
<feature type="compositionally biased region" description="Pro residues" evidence="1">
    <location>
        <begin position="29"/>
        <end position="39"/>
    </location>
</feature>
<evidence type="ECO:0000313" key="2">
    <source>
        <dbReference type="EMBL" id="RKO83591.1"/>
    </source>
</evidence>
<sequence length="303" mass="33245">MQASVSTLQHQQHPPPFNPSIKQVLSPPFYAPRPRPRPGLPRATSRLARPVTSLVMAPKKVPQNPASTTPGGEAADEQPNRRAMSDGERLAIVNYLEVKKNFLLTTGGAVGGKAVYGAGKPTGKTGGAPKGGQSLTKTDAYKAPLKWKLFRERQNTVAEAPLSLGYKIPRELATAPAIDVPDGDDPSQLDNRTRPVLPDLLNAVLELPDDDEPSPNVAYHSRRALHRRKSDRVRVGTLTSYAHSLNASSPPEEARSPEAHFSEKAEKKSKTSLIASYAESQNSRLLFERERADNLEEWENWRD</sequence>
<dbReference type="EMBL" id="ML001061">
    <property type="protein sequence ID" value="RKO83591.1"/>
    <property type="molecule type" value="Genomic_DNA"/>
</dbReference>
<feature type="compositionally biased region" description="Basic and acidic residues" evidence="1">
    <location>
        <begin position="252"/>
        <end position="269"/>
    </location>
</feature>
<name>A0A4P9VVC7_9FUNG</name>
<evidence type="ECO:0000256" key="1">
    <source>
        <dbReference type="SAM" id="MobiDB-lite"/>
    </source>
</evidence>
<dbReference type="Proteomes" id="UP000269721">
    <property type="component" value="Unassembled WGS sequence"/>
</dbReference>
<proteinExistence type="predicted"/>
<gene>
    <name evidence="2" type="ORF">BDK51DRAFT_47199</name>
</gene>
<protein>
    <submittedName>
        <fullName evidence="2">Uncharacterized protein</fullName>
    </submittedName>
</protein>
<dbReference type="AlphaFoldDB" id="A0A4P9VVC7"/>
<reference evidence="3" key="1">
    <citation type="journal article" date="2018" name="Nat. Microbiol.">
        <title>Leveraging single-cell genomics to expand the fungal tree of life.</title>
        <authorList>
            <person name="Ahrendt S.R."/>
            <person name="Quandt C.A."/>
            <person name="Ciobanu D."/>
            <person name="Clum A."/>
            <person name="Salamov A."/>
            <person name="Andreopoulos B."/>
            <person name="Cheng J.F."/>
            <person name="Woyke T."/>
            <person name="Pelin A."/>
            <person name="Henrissat B."/>
            <person name="Reynolds N.K."/>
            <person name="Benny G.L."/>
            <person name="Smith M.E."/>
            <person name="James T.Y."/>
            <person name="Grigoriev I.V."/>
        </authorList>
    </citation>
    <scope>NUCLEOTIDE SEQUENCE [LARGE SCALE GENOMIC DNA]</scope>
</reference>